<protein>
    <submittedName>
        <fullName evidence="1">14751_t:CDS:1</fullName>
    </submittedName>
</protein>
<feature type="non-terminal residue" evidence="1">
    <location>
        <position position="54"/>
    </location>
</feature>
<evidence type="ECO:0000313" key="2">
    <source>
        <dbReference type="Proteomes" id="UP000789702"/>
    </source>
</evidence>
<gene>
    <name evidence="1" type="ORF">DHETER_LOCUS14930</name>
</gene>
<keyword evidence="2" id="KW-1185">Reference proteome</keyword>
<sequence>IVQKDGKVVLDNMKMAKELMNGFKSTYTTTVVNEIREKENREAVEILQRTLSLG</sequence>
<accession>A0ACA9QNV7</accession>
<dbReference type="EMBL" id="CAJVPU010048474">
    <property type="protein sequence ID" value="CAG8755679.1"/>
    <property type="molecule type" value="Genomic_DNA"/>
</dbReference>
<reference evidence="1" key="1">
    <citation type="submission" date="2021-06" db="EMBL/GenBank/DDBJ databases">
        <authorList>
            <person name="Kallberg Y."/>
            <person name="Tangrot J."/>
            <person name="Rosling A."/>
        </authorList>
    </citation>
    <scope>NUCLEOTIDE SEQUENCE</scope>
    <source>
        <strain evidence="1">IL203A</strain>
    </source>
</reference>
<feature type="non-terminal residue" evidence="1">
    <location>
        <position position="1"/>
    </location>
</feature>
<name>A0ACA9QNV7_9GLOM</name>
<proteinExistence type="predicted"/>
<evidence type="ECO:0000313" key="1">
    <source>
        <dbReference type="EMBL" id="CAG8755679.1"/>
    </source>
</evidence>
<dbReference type="Proteomes" id="UP000789702">
    <property type="component" value="Unassembled WGS sequence"/>
</dbReference>
<organism evidence="1 2">
    <name type="scientific">Dentiscutata heterogama</name>
    <dbReference type="NCBI Taxonomy" id="1316150"/>
    <lineage>
        <taxon>Eukaryota</taxon>
        <taxon>Fungi</taxon>
        <taxon>Fungi incertae sedis</taxon>
        <taxon>Mucoromycota</taxon>
        <taxon>Glomeromycotina</taxon>
        <taxon>Glomeromycetes</taxon>
        <taxon>Diversisporales</taxon>
        <taxon>Gigasporaceae</taxon>
        <taxon>Dentiscutata</taxon>
    </lineage>
</organism>
<comment type="caution">
    <text evidence="1">The sequence shown here is derived from an EMBL/GenBank/DDBJ whole genome shotgun (WGS) entry which is preliminary data.</text>
</comment>